<evidence type="ECO:0000313" key="3">
    <source>
        <dbReference type="WBParaSite" id="Csp11.Scaffold629.g12452.t2"/>
    </source>
</evidence>
<dbReference type="eggNOG" id="ENOG502TJY8">
    <property type="taxonomic scope" value="Eukaryota"/>
</dbReference>
<keyword evidence="1" id="KW-0472">Membrane</keyword>
<organism evidence="2 3">
    <name type="scientific">Caenorhabditis tropicalis</name>
    <dbReference type="NCBI Taxonomy" id="1561998"/>
    <lineage>
        <taxon>Eukaryota</taxon>
        <taxon>Metazoa</taxon>
        <taxon>Ecdysozoa</taxon>
        <taxon>Nematoda</taxon>
        <taxon>Chromadorea</taxon>
        <taxon>Rhabditida</taxon>
        <taxon>Rhabditina</taxon>
        <taxon>Rhabditomorpha</taxon>
        <taxon>Rhabditoidea</taxon>
        <taxon>Rhabditidae</taxon>
        <taxon>Peloderinae</taxon>
        <taxon>Caenorhabditis</taxon>
    </lineage>
</organism>
<reference evidence="3" key="1">
    <citation type="submission" date="2016-11" db="UniProtKB">
        <authorList>
            <consortium name="WormBaseParasite"/>
        </authorList>
    </citation>
    <scope>IDENTIFICATION</scope>
</reference>
<dbReference type="WBParaSite" id="Csp11.Scaffold629.g12452.t2">
    <property type="protein sequence ID" value="Csp11.Scaffold629.g12452.t2"/>
    <property type="gene ID" value="Csp11.Scaffold629.g12452"/>
</dbReference>
<keyword evidence="2" id="KW-1185">Reference proteome</keyword>
<evidence type="ECO:0000313" key="2">
    <source>
        <dbReference type="Proteomes" id="UP000095282"/>
    </source>
</evidence>
<dbReference type="AlphaFoldDB" id="A0A1I7TWE1"/>
<accession>A0A1I7TWE1</accession>
<keyword evidence="1" id="KW-0812">Transmembrane</keyword>
<protein>
    <submittedName>
        <fullName evidence="3">7TM_GPCR_Srx domain-containing protein</fullName>
    </submittedName>
</protein>
<feature type="transmembrane region" description="Helical" evidence="1">
    <location>
        <begin position="53"/>
        <end position="73"/>
    </location>
</feature>
<dbReference type="Proteomes" id="UP000095282">
    <property type="component" value="Unplaced"/>
</dbReference>
<keyword evidence="1" id="KW-1133">Transmembrane helix</keyword>
<name>A0A1I7TWE1_9PELO</name>
<evidence type="ECO:0000256" key="1">
    <source>
        <dbReference type="SAM" id="Phobius"/>
    </source>
</evidence>
<sequence>MTPYQYSNSNTVGVFLIFVSIHSFRCFTISNMIMTVSFTASRADKMMNIVAQYSYQCICVPVFVYVATIYVYPFTAPGDGWLYNFYSNSIMAVCALEIYTLATDKVWLQNVGKKIVEEESEQEDSEFSDDDWENVENETAVF</sequence>
<proteinExistence type="predicted"/>
<feature type="transmembrane region" description="Helical" evidence="1">
    <location>
        <begin position="12"/>
        <end position="33"/>
    </location>
</feature>
<feature type="transmembrane region" description="Helical" evidence="1">
    <location>
        <begin position="85"/>
        <end position="102"/>
    </location>
</feature>